<evidence type="ECO:0000256" key="7">
    <source>
        <dbReference type="SAM" id="Phobius"/>
    </source>
</evidence>
<dbReference type="OrthoDB" id="2015447at2759"/>
<keyword evidence="7" id="KW-0472">Membrane</keyword>
<keyword evidence="3" id="KW-0285">Flavoprotein</keyword>
<feature type="binding site" evidence="6">
    <location>
        <position position="231"/>
    </location>
    <ligand>
        <name>D-dopa</name>
        <dbReference type="ChEBI" id="CHEBI:149689"/>
    </ligand>
</feature>
<dbReference type="GO" id="GO:0019478">
    <property type="term" value="P:D-amino acid catabolic process"/>
    <property type="evidence" value="ECO:0007669"/>
    <property type="project" value="TreeGrafter"/>
</dbReference>
<dbReference type="EMBL" id="MU006591">
    <property type="protein sequence ID" value="KAF2744146.1"/>
    <property type="molecule type" value="Genomic_DNA"/>
</dbReference>
<dbReference type="GO" id="GO:0003884">
    <property type="term" value="F:D-amino-acid oxidase activity"/>
    <property type="evidence" value="ECO:0007669"/>
    <property type="project" value="InterPro"/>
</dbReference>
<dbReference type="Pfam" id="PF01266">
    <property type="entry name" value="DAO"/>
    <property type="match status" value="1"/>
</dbReference>
<keyword evidence="5" id="KW-0560">Oxidoreductase</keyword>
<feature type="transmembrane region" description="Helical" evidence="7">
    <location>
        <begin position="6"/>
        <end position="24"/>
    </location>
</feature>
<evidence type="ECO:0000256" key="6">
    <source>
        <dbReference type="PIRSR" id="PIRSR000189-1"/>
    </source>
</evidence>
<dbReference type="SUPFAM" id="SSF51971">
    <property type="entry name" value="Nucleotide-binding domain"/>
    <property type="match status" value="1"/>
</dbReference>
<dbReference type="InterPro" id="IPR023209">
    <property type="entry name" value="DAO"/>
</dbReference>
<dbReference type="AlphaFoldDB" id="A0A6A6V2R6"/>
<dbReference type="PROSITE" id="PS00677">
    <property type="entry name" value="DAO"/>
    <property type="match status" value="1"/>
</dbReference>
<comment type="similarity">
    <text evidence="2">Belongs to the DAMOX/DASOX family.</text>
</comment>
<keyword evidence="4 6" id="KW-0274">FAD</keyword>
<feature type="domain" description="FAD dependent oxidoreductase" evidence="8">
    <location>
        <begin position="7"/>
        <end position="336"/>
    </location>
</feature>
<gene>
    <name evidence="9" type="ORF">M011DRAFT_480220</name>
</gene>
<feature type="binding site" evidence="6">
    <location>
        <begin position="48"/>
        <end position="49"/>
    </location>
    <ligand>
        <name>FAD</name>
        <dbReference type="ChEBI" id="CHEBI:57692"/>
    </ligand>
</feature>
<dbReference type="Gene3D" id="3.40.50.720">
    <property type="entry name" value="NAD(P)-binding Rossmann-like Domain"/>
    <property type="match status" value="1"/>
</dbReference>
<keyword evidence="7" id="KW-1133">Transmembrane helix</keyword>
<evidence type="ECO:0000259" key="8">
    <source>
        <dbReference type="Pfam" id="PF01266"/>
    </source>
</evidence>
<name>A0A6A6V2R6_9PLEO</name>
<comment type="cofactor">
    <cofactor evidence="1 6">
        <name>FAD</name>
        <dbReference type="ChEBI" id="CHEBI:57692"/>
    </cofactor>
</comment>
<feature type="binding site" evidence="6">
    <location>
        <position position="323"/>
    </location>
    <ligand>
        <name>D-dopa</name>
        <dbReference type="ChEBI" id="CHEBI:149689"/>
    </ligand>
</feature>
<feature type="binding site" evidence="6">
    <location>
        <position position="291"/>
    </location>
    <ligand>
        <name>D-dopa</name>
        <dbReference type="ChEBI" id="CHEBI:149689"/>
    </ligand>
</feature>
<evidence type="ECO:0000313" key="10">
    <source>
        <dbReference type="Proteomes" id="UP000799440"/>
    </source>
</evidence>
<evidence type="ECO:0000256" key="3">
    <source>
        <dbReference type="ARBA" id="ARBA00022630"/>
    </source>
</evidence>
<evidence type="ECO:0000256" key="5">
    <source>
        <dbReference type="ARBA" id="ARBA00023002"/>
    </source>
</evidence>
<dbReference type="GO" id="GO:0005737">
    <property type="term" value="C:cytoplasm"/>
    <property type="evidence" value="ECO:0007669"/>
    <property type="project" value="TreeGrafter"/>
</dbReference>
<keyword evidence="10" id="KW-1185">Reference proteome</keyword>
<feature type="binding site" evidence="6">
    <location>
        <position position="224"/>
    </location>
    <ligand>
        <name>D-dopa</name>
        <dbReference type="ChEBI" id="CHEBI:149689"/>
    </ligand>
</feature>
<organism evidence="9 10">
    <name type="scientific">Sporormia fimetaria CBS 119925</name>
    <dbReference type="NCBI Taxonomy" id="1340428"/>
    <lineage>
        <taxon>Eukaryota</taxon>
        <taxon>Fungi</taxon>
        <taxon>Dikarya</taxon>
        <taxon>Ascomycota</taxon>
        <taxon>Pezizomycotina</taxon>
        <taxon>Dothideomycetes</taxon>
        <taxon>Pleosporomycetidae</taxon>
        <taxon>Pleosporales</taxon>
        <taxon>Sporormiaceae</taxon>
        <taxon>Sporormia</taxon>
    </lineage>
</organism>
<dbReference type="PANTHER" id="PTHR11530">
    <property type="entry name" value="D-AMINO ACID OXIDASE"/>
    <property type="match status" value="1"/>
</dbReference>
<protein>
    <submittedName>
        <fullName evidence="9">Nucleotide-binding domain-containing protein</fullName>
    </submittedName>
</protein>
<dbReference type="InterPro" id="IPR006076">
    <property type="entry name" value="FAD-dep_OxRdtase"/>
</dbReference>
<evidence type="ECO:0000256" key="2">
    <source>
        <dbReference type="ARBA" id="ARBA00006730"/>
    </source>
</evidence>
<reference evidence="9" key="1">
    <citation type="journal article" date="2020" name="Stud. Mycol.">
        <title>101 Dothideomycetes genomes: a test case for predicting lifestyles and emergence of pathogens.</title>
        <authorList>
            <person name="Haridas S."/>
            <person name="Albert R."/>
            <person name="Binder M."/>
            <person name="Bloem J."/>
            <person name="Labutti K."/>
            <person name="Salamov A."/>
            <person name="Andreopoulos B."/>
            <person name="Baker S."/>
            <person name="Barry K."/>
            <person name="Bills G."/>
            <person name="Bluhm B."/>
            <person name="Cannon C."/>
            <person name="Castanera R."/>
            <person name="Culley D."/>
            <person name="Daum C."/>
            <person name="Ezra D."/>
            <person name="Gonzalez J."/>
            <person name="Henrissat B."/>
            <person name="Kuo A."/>
            <person name="Liang C."/>
            <person name="Lipzen A."/>
            <person name="Lutzoni F."/>
            <person name="Magnuson J."/>
            <person name="Mondo S."/>
            <person name="Nolan M."/>
            <person name="Ohm R."/>
            <person name="Pangilinan J."/>
            <person name="Park H.-J."/>
            <person name="Ramirez L."/>
            <person name="Alfaro M."/>
            <person name="Sun H."/>
            <person name="Tritt A."/>
            <person name="Yoshinaga Y."/>
            <person name="Zwiers L.-H."/>
            <person name="Turgeon B."/>
            <person name="Goodwin S."/>
            <person name="Spatafora J."/>
            <person name="Crous P."/>
            <person name="Grigoriev I."/>
        </authorList>
    </citation>
    <scope>NUCLEOTIDE SEQUENCE</scope>
    <source>
        <strain evidence="9">CBS 119925</strain>
    </source>
</reference>
<evidence type="ECO:0000313" key="9">
    <source>
        <dbReference type="EMBL" id="KAF2744146.1"/>
    </source>
</evidence>
<dbReference type="InterPro" id="IPR006181">
    <property type="entry name" value="D-amino_acid_oxidase_CS"/>
</dbReference>
<keyword evidence="7" id="KW-0812">Transmembrane</keyword>
<dbReference type="SUPFAM" id="SSF54373">
    <property type="entry name" value="FAD-linked reductases, C-terminal domain"/>
    <property type="match status" value="1"/>
</dbReference>
<dbReference type="GO" id="GO:0071949">
    <property type="term" value="F:FAD binding"/>
    <property type="evidence" value="ECO:0007669"/>
    <property type="project" value="InterPro"/>
</dbReference>
<evidence type="ECO:0000256" key="1">
    <source>
        <dbReference type="ARBA" id="ARBA00001974"/>
    </source>
</evidence>
<dbReference type="PANTHER" id="PTHR11530:SF11">
    <property type="entry name" value="D-ASPARTATE OXIDASE"/>
    <property type="match status" value="1"/>
</dbReference>
<sequence length="357" mass="39040">MSVSTPIVVVGAGIIGLDVALVLARQGLGRSVTIVAEYLPGDTAVEYTSPWAGCNFSAISGRDANALKWDRACYSHLTKLASENPKESFVVRTPSTEFWDEDVPHDKIKAMSEYLEDFVILPKEELPEGVSFGVSFTTVTINAPKHLQYLQKMLKEQYGVQFVRQKIPNLQSVFEANPAAKIVFNCIGNAARTMPGVQDYKCYPTRGQVILVRAPHVRRNIMRHGKDYETYVIPRPESNGNVILGGYMQKGNGDGATYSHENQSILERTTELSTELRSAEPEILASFAGLRPSREGGARVEREEISIGGGEKRVVVHNYGAGGTGYQAGYGMALEAVQSVEDLLQAIGKSQNGRAKL</sequence>
<dbReference type="Gene3D" id="3.30.9.10">
    <property type="entry name" value="D-Amino Acid Oxidase, subunit A, domain 2"/>
    <property type="match status" value="1"/>
</dbReference>
<evidence type="ECO:0000256" key="4">
    <source>
        <dbReference type="ARBA" id="ARBA00022827"/>
    </source>
</evidence>
<proteinExistence type="inferred from homology"/>
<dbReference type="Proteomes" id="UP000799440">
    <property type="component" value="Unassembled WGS sequence"/>
</dbReference>
<accession>A0A6A6V2R6</accession>
<dbReference type="PIRSF" id="PIRSF000189">
    <property type="entry name" value="D-aa_oxidase"/>
    <property type="match status" value="1"/>
</dbReference>